<accession>A0A1E3RXU3</accession>
<dbReference type="Pfam" id="PF02405">
    <property type="entry name" value="MlaE"/>
    <property type="match status" value="1"/>
</dbReference>
<dbReference type="OrthoDB" id="3745645at2"/>
<feature type="transmembrane region" description="Helical" evidence="1">
    <location>
        <begin position="68"/>
        <end position="93"/>
    </location>
</feature>
<feature type="transmembrane region" description="Helical" evidence="1">
    <location>
        <begin position="219"/>
        <end position="242"/>
    </location>
</feature>
<keyword evidence="1" id="KW-0472">Membrane</keyword>
<evidence type="ECO:0000313" key="2">
    <source>
        <dbReference type="EMBL" id="ODQ94252.1"/>
    </source>
</evidence>
<evidence type="ECO:0000256" key="1">
    <source>
        <dbReference type="SAM" id="Phobius"/>
    </source>
</evidence>
<dbReference type="AlphaFoldDB" id="A0A1E3RXU3"/>
<dbReference type="EMBL" id="MIGZ01000045">
    <property type="protein sequence ID" value="ODQ94252.1"/>
    <property type="molecule type" value="Genomic_DNA"/>
</dbReference>
<dbReference type="Proteomes" id="UP000094243">
    <property type="component" value="Unassembled WGS sequence"/>
</dbReference>
<organism evidence="2 3">
    <name type="scientific">Mycolicibacterium holsaticum</name>
    <dbReference type="NCBI Taxonomy" id="152142"/>
    <lineage>
        <taxon>Bacteria</taxon>
        <taxon>Bacillati</taxon>
        <taxon>Actinomycetota</taxon>
        <taxon>Actinomycetes</taxon>
        <taxon>Mycobacteriales</taxon>
        <taxon>Mycobacteriaceae</taxon>
        <taxon>Mycolicibacterium</taxon>
    </lineage>
</organism>
<feature type="transmembrane region" description="Helical" evidence="1">
    <location>
        <begin position="99"/>
        <end position="116"/>
    </location>
</feature>
<name>A0A1E3RXU3_9MYCO</name>
<keyword evidence="1" id="KW-0812">Transmembrane</keyword>
<keyword evidence="3" id="KW-1185">Reference proteome</keyword>
<dbReference type="GO" id="GO:0043190">
    <property type="term" value="C:ATP-binding cassette (ABC) transporter complex"/>
    <property type="evidence" value="ECO:0007669"/>
    <property type="project" value="InterPro"/>
</dbReference>
<feature type="transmembrane region" description="Helical" evidence="1">
    <location>
        <begin position="169"/>
        <end position="189"/>
    </location>
</feature>
<keyword evidence="1" id="KW-1133">Transmembrane helix</keyword>
<proteinExistence type="predicted"/>
<sequence length="288" mass="30157">MTRTLPKAVARNRFPRLRRIGSKLAAEWDRIGAQTRFYFTTLAAIPDAVIHYRPEVLRLIAQMGLGSGALAAIGGTVVIVGFMTVTTGAVVAAQGYTQFQSVGVEAFTGFAAAYFIPRIIVPGTAQVTLTATVGAGATAQMGAMKINEEVDALEVIGIRSVTYLAATRVVAGTIVVIPLYAVALIMGFVSARVGTTAIYGQATGVYDHYFNTFLNTPDLAWSFVQTIAMIVVVMLICTYYGYTASGGPAGVGEAVGRAVRASMVVGAIVLVAVTLSVYGQSGNFHLAG</sequence>
<comment type="caution">
    <text evidence="2">The sequence shown here is derived from an EMBL/GenBank/DDBJ whole genome shotgun (WGS) entry which is preliminary data.</text>
</comment>
<protein>
    <submittedName>
        <fullName evidence="2">ABC transporter permease</fullName>
    </submittedName>
</protein>
<feature type="transmembrane region" description="Helical" evidence="1">
    <location>
        <begin position="254"/>
        <end position="278"/>
    </location>
</feature>
<dbReference type="PANTHER" id="PTHR30188:SF13">
    <property type="entry name" value="CONSERVED HYPOTHETICAL INTEGRAL MEMBRANE PROTEIN YRBE3B"/>
    <property type="match status" value="1"/>
</dbReference>
<reference evidence="3" key="1">
    <citation type="submission" date="2016-09" db="EMBL/GenBank/DDBJ databases">
        <authorList>
            <person name="Greninger A.L."/>
            <person name="Jerome K.R."/>
            <person name="Mcnair B."/>
            <person name="Wallis C."/>
            <person name="Fang F."/>
        </authorList>
    </citation>
    <scope>NUCLEOTIDE SEQUENCE [LARGE SCALE GENOMIC DNA]</scope>
    <source>
        <strain evidence="3">M7</strain>
    </source>
</reference>
<dbReference type="RefSeq" id="WP_069405039.1">
    <property type="nucleotide sequence ID" value="NZ_JBHRZJ010000009.1"/>
</dbReference>
<gene>
    <name evidence="2" type="ORF">BHQ17_09805</name>
</gene>
<dbReference type="PANTHER" id="PTHR30188">
    <property type="entry name" value="ABC TRANSPORTER PERMEASE PROTEIN-RELATED"/>
    <property type="match status" value="1"/>
</dbReference>
<evidence type="ECO:0000313" key="3">
    <source>
        <dbReference type="Proteomes" id="UP000094243"/>
    </source>
</evidence>
<dbReference type="InterPro" id="IPR030802">
    <property type="entry name" value="Permease_MalE"/>
</dbReference>
<dbReference type="GO" id="GO:0005548">
    <property type="term" value="F:phospholipid transporter activity"/>
    <property type="evidence" value="ECO:0007669"/>
    <property type="project" value="TreeGrafter"/>
</dbReference>